<evidence type="ECO:0000313" key="3">
    <source>
        <dbReference type="Proteomes" id="UP000198612"/>
    </source>
</evidence>
<sequence>MSDINYWEVAQDAVDKTIENNGDIWQTAKDLNDKYKD</sequence>
<evidence type="ECO:0000313" key="1">
    <source>
        <dbReference type="EMBL" id="SDG23849.1"/>
    </source>
</evidence>
<dbReference type="EMBL" id="FOHG01000053">
    <property type="protein sequence ID" value="SET26031.1"/>
    <property type="molecule type" value="Genomic_DNA"/>
</dbReference>
<name>A0A1I0D268_9FIRM</name>
<dbReference type="EMBL" id="FNBJ01000068">
    <property type="protein sequence ID" value="SDG23849.1"/>
    <property type="molecule type" value="Genomic_DNA"/>
</dbReference>
<keyword evidence="4" id="KW-1185">Reference proteome</keyword>
<dbReference type="Proteomes" id="UP000199519">
    <property type="component" value="Unassembled WGS sequence"/>
</dbReference>
<dbReference type="AlphaFoldDB" id="A0A1I0D268"/>
<dbReference type="Proteomes" id="UP000198612">
    <property type="component" value="Unassembled WGS sequence"/>
</dbReference>
<proteinExistence type="predicted"/>
<organism evidence="2 3">
    <name type="scientific">Halanaerobium congolense</name>
    <dbReference type="NCBI Taxonomy" id="54121"/>
    <lineage>
        <taxon>Bacteria</taxon>
        <taxon>Bacillati</taxon>
        <taxon>Bacillota</taxon>
        <taxon>Clostridia</taxon>
        <taxon>Halanaerobiales</taxon>
        <taxon>Halanaerobiaceae</taxon>
        <taxon>Halanaerobium</taxon>
    </lineage>
</organism>
<protein>
    <submittedName>
        <fullName evidence="2">Uncharacterized protein</fullName>
    </submittedName>
</protein>
<evidence type="ECO:0000313" key="4">
    <source>
        <dbReference type="Proteomes" id="UP000199519"/>
    </source>
</evidence>
<reference evidence="3 4" key="1">
    <citation type="submission" date="2016-10" db="EMBL/GenBank/DDBJ databases">
        <authorList>
            <person name="Varghese N."/>
            <person name="Submissions S."/>
        </authorList>
    </citation>
    <scope>NUCLEOTIDE SEQUENCE [LARGE SCALE GENOMIC DNA]</scope>
    <source>
        <strain evidence="1 4">WG2</strain>
        <strain evidence="2 3">WG5</strain>
    </source>
</reference>
<gene>
    <name evidence="1" type="ORF">SAMN04488598_1684</name>
    <name evidence="2" type="ORF">SAMN04515652_15312</name>
</gene>
<evidence type="ECO:0000313" key="2">
    <source>
        <dbReference type="EMBL" id="SET26031.1"/>
    </source>
</evidence>
<accession>A0A1I0D268</accession>